<proteinExistence type="predicted"/>
<dbReference type="Pfam" id="PF17391">
    <property type="entry name" value="Urocanase_N"/>
    <property type="match status" value="1"/>
</dbReference>
<dbReference type="InterPro" id="IPR038364">
    <property type="entry name" value="Urocanase_central_sf"/>
</dbReference>
<dbReference type="InterPro" id="IPR035400">
    <property type="entry name" value="Urocanase_N"/>
</dbReference>
<dbReference type="Gene3D" id="3.40.1770.10">
    <property type="entry name" value="Urocanase superfamily"/>
    <property type="match status" value="2"/>
</dbReference>
<gene>
    <name evidence="8" type="primary">UROC1</name>
</gene>
<evidence type="ECO:0000256" key="1">
    <source>
        <dbReference type="ARBA" id="ARBA00001911"/>
    </source>
</evidence>
<dbReference type="Pfam" id="PF17392">
    <property type="entry name" value="Urocanase_C"/>
    <property type="match status" value="1"/>
</dbReference>
<dbReference type="FunFam" id="3.40.1770.10:FF:000002">
    <property type="entry name" value="Urocanate hydratase 1"/>
    <property type="match status" value="1"/>
</dbReference>
<feature type="domain" description="Urocanase N-terminal" evidence="6">
    <location>
        <begin position="85"/>
        <end position="211"/>
    </location>
</feature>
<dbReference type="AlphaFoldDB" id="A0AAY4BZN6"/>
<evidence type="ECO:0000256" key="2">
    <source>
        <dbReference type="ARBA" id="ARBA00023027"/>
    </source>
</evidence>
<evidence type="ECO:0000259" key="5">
    <source>
        <dbReference type="Pfam" id="PF01175"/>
    </source>
</evidence>
<dbReference type="InterPro" id="IPR023637">
    <property type="entry name" value="Urocanase-like"/>
</dbReference>
<feature type="domain" description="Urocanase Rossmann-like" evidence="5">
    <location>
        <begin position="315"/>
        <end position="371"/>
    </location>
</feature>
<dbReference type="Gene3D" id="3.40.50.10730">
    <property type="entry name" value="Urocanase like domains"/>
    <property type="match status" value="1"/>
</dbReference>
<dbReference type="PANTHER" id="PTHR12216:SF3">
    <property type="entry name" value="UROCANATE HYDRATASE"/>
    <property type="match status" value="1"/>
</dbReference>
<dbReference type="Pfam" id="PF01175">
    <property type="entry name" value="Urocanase"/>
    <property type="match status" value="2"/>
</dbReference>
<dbReference type="Proteomes" id="UP000694580">
    <property type="component" value="Chromosome 12"/>
</dbReference>
<evidence type="ECO:0000256" key="3">
    <source>
        <dbReference type="ARBA" id="ARBA00023239"/>
    </source>
</evidence>
<protein>
    <recommendedName>
        <fullName evidence="4">Urocanate hydratase</fullName>
    </recommendedName>
</protein>
<dbReference type="InterPro" id="IPR023636">
    <property type="entry name" value="Urocanase_CS"/>
</dbReference>
<dbReference type="GO" id="GO:0006548">
    <property type="term" value="P:L-histidine catabolic process"/>
    <property type="evidence" value="ECO:0007669"/>
    <property type="project" value="TreeGrafter"/>
</dbReference>
<dbReference type="InterPro" id="IPR035401">
    <property type="entry name" value="Urocanase_C"/>
</dbReference>
<dbReference type="SUPFAM" id="SSF111326">
    <property type="entry name" value="Urocanase"/>
    <property type="match status" value="1"/>
</dbReference>
<dbReference type="PROSITE" id="PS01233">
    <property type="entry name" value="UROCANASE"/>
    <property type="match status" value="1"/>
</dbReference>
<reference evidence="8" key="2">
    <citation type="submission" date="2025-08" db="UniProtKB">
        <authorList>
            <consortium name="Ensembl"/>
        </authorList>
    </citation>
    <scope>IDENTIFICATION</scope>
</reference>
<dbReference type="InterPro" id="IPR035085">
    <property type="entry name" value="Urocanase_Rossmann-like"/>
</dbReference>
<sequence length="573" mass="62977">MSNLKELCSGLPLDPLPFNHGRDPNVPHAPVRTPNLSPGEERLALRNALRYFPPHLHATLAPEFAQELRQYGHIYMYRFCPTMTMRAFPIDQYPCRTRHAASIMLMILNNLDHAVAQFPQELVTYGGNGQVFSNWAQFRLVMHYLSIMTEQQTLVMYSGHPLGLFPSLASSPRCVITNGMVIPNYSSRDQYEKMFAIGVTMYGQMTAGSYCYIGPQGIVHGTMLTVLNAGRRYLGSSDLRGRVFVTSGLGGMSGAQAKAAVIAGCIGVIAEVDEAPLKKRHEQGWLMEVSDDLDHCIFNEPMNEKNYISSYIFPSSLHQQVAAINKLSDAGMFFWDYGNAFLLEAQRAGADVQKHGGGATEFRYPSYVQHIMGDIFSLGFGPFRWVCTSCDPADLALTDDIAATVLEDISVTVTERVRQQYMDNIRWIREAGKHKLVVGSQARILYSDQIGRVSIALAINQAIADGRVSAPVVISRDHHDVSGTDSPFRETSNVYDGSAFCADMAVQNFVGDAFRGATWVALHNGGGVGWGEVTNGGFGLVLDGSEEAGRRAELMLNWDVSNGVSICISGGFK</sequence>
<dbReference type="InterPro" id="IPR036190">
    <property type="entry name" value="Urocanase_sf"/>
</dbReference>
<evidence type="ECO:0000313" key="9">
    <source>
        <dbReference type="Proteomes" id="UP000694580"/>
    </source>
</evidence>
<reference evidence="8 9" key="1">
    <citation type="submission" date="2020-06" db="EMBL/GenBank/DDBJ databases">
        <authorList>
            <consortium name="Wellcome Sanger Institute Data Sharing"/>
        </authorList>
    </citation>
    <scope>NUCLEOTIDE SEQUENCE [LARGE SCALE GENOMIC DNA]</scope>
</reference>
<dbReference type="Ensembl" id="ENSDCDT00010032506.1">
    <property type="protein sequence ID" value="ENSDCDP00010026303.1"/>
    <property type="gene ID" value="ENSDCDG00010016497.1"/>
</dbReference>
<feature type="domain" description="Urocanase C-terminal" evidence="7">
    <location>
        <begin position="374"/>
        <end position="565"/>
    </location>
</feature>
<organism evidence="8 9">
    <name type="scientific">Denticeps clupeoides</name>
    <name type="common">denticle herring</name>
    <dbReference type="NCBI Taxonomy" id="299321"/>
    <lineage>
        <taxon>Eukaryota</taxon>
        <taxon>Metazoa</taxon>
        <taxon>Chordata</taxon>
        <taxon>Craniata</taxon>
        <taxon>Vertebrata</taxon>
        <taxon>Euteleostomi</taxon>
        <taxon>Actinopterygii</taxon>
        <taxon>Neopterygii</taxon>
        <taxon>Teleostei</taxon>
        <taxon>Clupei</taxon>
        <taxon>Clupeiformes</taxon>
        <taxon>Denticipitoidei</taxon>
        <taxon>Denticipitidae</taxon>
        <taxon>Denticeps</taxon>
    </lineage>
</organism>
<dbReference type="FunFam" id="3.40.1770.10:FF:000003">
    <property type="entry name" value="Urocanate hydratase 1"/>
    <property type="match status" value="1"/>
</dbReference>
<evidence type="ECO:0000259" key="7">
    <source>
        <dbReference type="Pfam" id="PF17392"/>
    </source>
</evidence>
<keyword evidence="2" id="KW-0520">NAD</keyword>
<evidence type="ECO:0000256" key="4">
    <source>
        <dbReference type="ARBA" id="ARBA00070010"/>
    </source>
</evidence>
<dbReference type="GeneTree" id="ENSGT00390000015136"/>
<reference evidence="8" key="3">
    <citation type="submission" date="2025-09" db="UniProtKB">
        <authorList>
            <consortium name="Ensembl"/>
        </authorList>
    </citation>
    <scope>IDENTIFICATION</scope>
</reference>
<dbReference type="GO" id="GO:0016153">
    <property type="term" value="F:urocanate hydratase activity"/>
    <property type="evidence" value="ECO:0007669"/>
    <property type="project" value="InterPro"/>
</dbReference>
<dbReference type="PIRSF" id="PIRSF001423">
    <property type="entry name" value="Urocanate_hydrat"/>
    <property type="match status" value="1"/>
</dbReference>
<dbReference type="PANTHER" id="PTHR12216">
    <property type="entry name" value="UROCANATE HYDRATASE"/>
    <property type="match status" value="1"/>
</dbReference>
<accession>A0AAY4BZN6</accession>
<evidence type="ECO:0000313" key="8">
    <source>
        <dbReference type="Ensembl" id="ENSDCDP00010026303.1"/>
    </source>
</evidence>
<comment type="cofactor">
    <cofactor evidence="1">
        <name>NAD(+)</name>
        <dbReference type="ChEBI" id="CHEBI:57540"/>
    </cofactor>
</comment>
<keyword evidence="9" id="KW-1185">Reference proteome</keyword>
<name>A0AAY4BZN6_9TELE</name>
<feature type="domain" description="Urocanase Rossmann-like" evidence="5">
    <location>
        <begin position="214"/>
        <end position="298"/>
    </location>
</feature>
<evidence type="ECO:0000259" key="6">
    <source>
        <dbReference type="Pfam" id="PF17391"/>
    </source>
</evidence>
<keyword evidence="3" id="KW-0456">Lyase</keyword>